<dbReference type="InterPro" id="IPR012340">
    <property type="entry name" value="NA-bd_OB-fold"/>
</dbReference>
<dbReference type="SUPFAM" id="SSF74853">
    <property type="entry name" value="Lamin A/C globular tail domain"/>
    <property type="match status" value="2"/>
</dbReference>
<dbReference type="Gene3D" id="2.40.50.140">
    <property type="entry name" value="Nucleic acid-binding proteins"/>
    <property type="match status" value="1"/>
</dbReference>
<accession>A0A0G0I174</accession>
<dbReference type="Proteomes" id="UP000034508">
    <property type="component" value="Unassembled WGS sequence"/>
</dbReference>
<feature type="domain" description="LTD" evidence="1">
    <location>
        <begin position="271"/>
        <end position="379"/>
    </location>
</feature>
<evidence type="ECO:0000313" key="3">
    <source>
        <dbReference type="Proteomes" id="UP000034508"/>
    </source>
</evidence>
<feature type="domain" description="LTD" evidence="1">
    <location>
        <begin position="19"/>
        <end position="162"/>
    </location>
</feature>
<dbReference type="Gene3D" id="2.60.40.10">
    <property type="entry name" value="Immunoglobulins"/>
    <property type="match status" value="1"/>
</dbReference>
<dbReference type="Gene3D" id="2.60.40.1260">
    <property type="entry name" value="Lamin Tail domain"/>
    <property type="match status" value="1"/>
</dbReference>
<dbReference type="Pfam" id="PF00932">
    <property type="entry name" value="LTD"/>
    <property type="match status" value="2"/>
</dbReference>
<evidence type="ECO:0000259" key="1">
    <source>
        <dbReference type="PROSITE" id="PS51841"/>
    </source>
</evidence>
<keyword evidence="2" id="KW-0347">Helicase</keyword>
<comment type="caution">
    <text evidence="2">The sequence shown here is derived from an EMBL/GenBank/DDBJ whole genome shotgun (WGS) entry which is preliminary data.</text>
</comment>
<dbReference type="InterPro" id="IPR036415">
    <property type="entry name" value="Lamin_tail_dom_sf"/>
</dbReference>
<organism evidence="2 3">
    <name type="scientific">Berkelbacteria bacterium GW2011_GWA1_36_9</name>
    <dbReference type="NCBI Taxonomy" id="1618331"/>
    <lineage>
        <taxon>Bacteria</taxon>
        <taxon>Candidatus Berkelbacteria</taxon>
    </lineage>
</organism>
<feature type="non-terminal residue" evidence="2">
    <location>
        <position position="535"/>
    </location>
</feature>
<keyword evidence="2" id="KW-0547">Nucleotide-binding</keyword>
<dbReference type="InterPro" id="IPR001322">
    <property type="entry name" value="Lamin_tail_dom"/>
</dbReference>
<proteinExistence type="predicted"/>
<dbReference type="AlphaFoldDB" id="A0A0G0I174"/>
<protein>
    <submittedName>
        <fullName evidence="2">Nucleic acid binding OB-fold tRNA/helicase-type</fullName>
    </submittedName>
</protein>
<dbReference type="InterPro" id="IPR013783">
    <property type="entry name" value="Ig-like_fold"/>
</dbReference>
<sequence>MRKAKYLLFIFFGLFLFLLGTQKTEAADSDVVINEVMANAPNDPLSHTEIYGLEWVELYNNGIVPVDLKNWTLDGKIISTSSLFLQPDNYLIIARDDILFKAQYPNVDCQIVKLGISLLNPSDEIILINADTINIYNEKFKWITDAGDNISWERIDPLMLVDDSNKHTSLVSGGTPCAKNSVSDLSVPLSPTLLSPQDNAEFVNVTTQEFNWQIQNNLKYEFILSKFSDFNDYVYDEPNLTVGKFLAEDLEPGIYYWKVIATNGLYETSSAVYSFKILPITYSNAIIINELYPDPTSGEEWIELYNNSAEDVNLKNWILEDLQGNSREVIEDLIIGKNSYGLILKTKSGITLNNDGDLIKLFNPNGELVSSTPEYSGGKKGWSFARNSAGVWQWTIKITPGLQNIISAPVVEDTVDDDEEDIPKNTVPIVVKTGEAKNHKDYLVKITGTVVETSGNTFYLDDGSGKVKVYIQVATGIDKPEMHTGDIFEITGIVNLYRDVWRILPQKQEDIKLIKAKKEEEQESVASSAKKSTAK</sequence>
<name>A0A0G0I174_9BACT</name>
<dbReference type="PROSITE" id="PS51841">
    <property type="entry name" value="LTD"/>
    <property type="match status" value="2"/>
</dbReference>
<keyword evidence="2" id="KW-0067">ATP-binding</keyword>
<keyword evidence="2" id="KW-0378">Hydrolase</keyword>
<reference evidence="2 3" key="1">
    <citation type="journal article" date="2015" name="Nature">
        <title>rRNA introns, odd ribosomes, and small enigmatic genomes across a large radiation of phyla.</title>
        <authorList>
            <person name="Brown C.T."/>
            <person name="Hug L.A."/>
            <person name="Thomas B.C."/>
            <person name="Sharon I."/>
            <person name="Castelle C.J."/>
            <person name="Singh A."/>
            <person name="Wilkins M.J."/>
            <person name="Williams K.H."/>
            <person name="Banfield J.F."/>
        </authorList>
    </citation>
    <scope>NUCLEOTIDE SEQUENCE [LARGE SCALE GENOMIC DNA]</scope>
</reference>
<dbReference type="EMBL" id="LBSM01000011">
    <property type="protein sequence ID" value="KKQ18019.1"/>
    <property type="molecule type" value="Genomic_DNA"/>
</dbReference>
<evidence type="ECO:0000313" key="2">
    <source>
        <dbReference type="EMBL" id="KKQ18019.1"/>
    </source>
</evidence>
<gene>
    <name evidence="2" type="ORF">US31_C0011G0001</name>
</gene>
<dbReference type="GO" id="GO:0004386">
    <property type="term" value="F:helicase activity"/>
    <property type="evidence" value="ECO:0007669"/>
    <property type="project" value="UniProtKB-KW"/>
</dbReference>